<evidence type="ECO:0000313" key="2">
    <source>
        <dbReference type="Proteomes" id="UP000030745"/>
    </source>
</evidence>
<dbReference type="RefSeq" id="XP_012213113.1">
    <property type="nucleotide sequence ID" value="XM_012357723.1"/>
</dbReference>
<evidence type="ECO:0000313" key="1">
    <source>
        <dbReference type="EMBL" id="KDO16179.1"/>
    </source>
</evidence>
<dbReference type="EMBL" id="KK584282">
    <property type="protein sequence ID" value="KDO16179.1"/>
    <property type="molecule type" value="Genomic_DNA"/>
</dbReference>
<dbReference type="AlphaFoldDB" id="A0A067BCY4"/>
<organism evidence="1 2">
    <name type="scientific">Saprolegnia parasitica (strain CBS 223.65)</name>
    <dbReference type="NCBI Taxonomy" id="695850"/>
    <lineage>
        <taxon>Eukaryota</taxon>
        <taxon>Sar</taxon>
        <taxon>Stramenopiles</taxon>
        <taxon>Oomycota</taxon>
        <taxon>Saprolegniomycetes</taxon>
        <taxon>Saprolegniales</taxon>
        <taxon>Saprolegniaceae</taxon>
        <taxon>Saprolegnia</taxon>
    </lineage>
</organism>
<dbReference type="Proteomes" id="UP000030745">
    <property type="component" value="Unassembled WGS sequence"/>
</dbReference>
<gene>
    <name evidence="1" type="ORF">SPRG_18285</name>
</gene>
<reference evidence="1 2" key="1">
    <citation type="journal article" date="2013" name="PLoS Genet.">
        <title>Distinctive expansion of potential virulence genes in the genome of the oomycete fish pathogen Saprolegnia parasitica.</title>
        <authorList>
            <person name="Jiang R.H."/>
            <person name="de Bruijn I."/>
            <person name="Haas B.J."/>
            <person name="Belmonte R."/>
            <person name="Lobach L."/>
            <person name="Christie J."/>
            <person name="van den Ackerveken G."/>
            <person name="Bottin A."/>
            <person name="Bulone V."/>
            <person name="Diaz-Moreno S.M."/>
            <person name="Dumas B."/>
            <person name="Fan L."/>
            <person name="Gaulin E."/>
            <person name="Govers F."/>
            <person name="Grenville-Briggs L.J."/>
            <person name="Horner N.R."/>
            <person name="Levin J.Z."/>
            <person name="Mammella M."/>
            <person name="Meijer H.J."/>
            <person name="Morris P."/>
            <person name="Nusbaum C."/>
            <person name="Oome S."/>
            <person name="Phillips A.J."/>
            <person name="van Rooyen D."/>
            <person name="Rzeszutek E."/>
            <person name="Saraiva M."/>
            <person name="Secombes C.J."/>
            <person name="Seidl M.F."/>
            <person name="Snel B."/>
            <person name="Stassen J.H."/>
            <person name="Sykes S."/>
            <person name="Tripathy S."/>
            <person name="van den Berg H."/>
            <person name="Vega-Arreguin J.C."/>
            <person name="Wawra S."/>
            <person name="Young S.K."/>
            <person name="Zeng Q."/>
            <person name="Dieguez-Uribeondo J."/>
            <person name="Russ C."/>
            <person name="Tyler B.M."/>
            <person name="van West P."/>
        </authorList>
    </citation>
    <scope>NUCLEOTIDE SEQUENCE [LARGE SCALE GENOMIC DNA]</scope>
    <source>
        <strain evidence="1 2">CBS 223.65</strain>
    </source>
</reference>
<dbReference type="VEuPathDB" id="FungiDB:SPRG_18285"/>
<protein>
    <submittedName>
        <fullName evidence="1">Uncharacterized protein</fullName>
    </submittedName>
</protein>
<sequence>MLWLQFPYFHGAQVVFDAVFHSVFVLRPRRPRLATATAVDAAALSETAT</sequence>
<keyword evidence="2" id="KW-1185">Reference proteome</keyword>
<name>A0A067BCY4_SAPPC</name>
<proteinExistence type="predicted"/>
<accession>A0A067BCY4</accession>
<dbReference type="OrthoDB" id="10009287at2759"/>
<dbReference type="GeneID" id="24139810"/>
<dbReference type="KEGG" id="spar:SPRG_18285"/>